<comment type="caution">
    <text evidence="8">The sequence shown here is derived from an EMBL/GenBank/DDBJ whole genome shotgun (WGS) entry which is preliminary data.</text>
</comment>
<protein>
    <recommendedName>
        <fullName evidence="7">Protein kinase domain-containing protein</fullName>
    </recommendedName>
</protein>
<keyword evidence="1" id="KW-0723">Serine/threonine-protein kinase</keyword>
<accession>A0AAW0BS97</accession>
<name>A0AAW0BS97_9AGAR</name>
<gene>
    <name evidence="8" type="ORF">R3P38DRAFT_3266606</name>
</gene>
<reference evidence="8 9" key="1">
    <citation type="journal article" date="2024" name="J Genomics">
        <title>Draft genome sequencing and assembly of Favolaschia claudopus CIRM-BRFM 2984 isolated from oak limbs.</title>
        <authorList>
            <person name="Navarro D."/>
            <person name="Drula E."/>
            <person name="Chaduli D."/>
            <person name="Cazenave R."/>
            <person name="Ahrendt S."/>
            <person name="Wang J."/>
            <person name="Lipzen A."/>
            <person name="Daum C."/>
            <person name="Barry K."/>
            <person name="Grigoriev I.V."/>
            <person name="Favel A."/>
            <person name="Rosso M.N."/>
            <person name="Martin F."/>
        </authorList>
    </citation>
    <scope>NUCLEOTIDE SEQUENCE [LARGE SCALE GENOMIC DNA]</scope>
    <source>
        <strain evidence="8 9">CIRM-BRFM 2984</strain>
    </source>
</reference>
<keyword evidence="5" id="KW-0067">ATP-binding</keyword>
<feature type="compositionally biased region" description="Basic and acidic residues" evidence="6">
    <location>
        <begin position="986"/>
        <end position="995"/>
    </location>
</feature>
<dbReference type="Pfam" id="PF00069">
    <property type="entry name" value="Pkinase"/>
    <property type="match status" value="1"/>
</dbReference>
<dbReference type="GO" id="GO:0005524">
    <property type="term" value="F:ATP binding"/>
    <property type="evidence" value="ECO:0007669"/>
    <property type="project" value="UniProtKB-KW"/>
</dbReference>
<dbReference type="PROSITE" id="PS50011">
    <property type="entry name" value="PROTEIN_KINASE_DOM"/>
    <property type="match status" value="1"/>
</dbReference>
<keyword evidence="3" id="KW-0547">Nucleotide-binding</keyword>
<keyword evidence="2" id="KW-0808">Transferase</keyword>
<evidence type="ECO:0000256" key="4">
    <source>
        <dbReference type="ARBA" id="ARBA00022777"/>
    </source>
</evidence>
<dbReference type="Gene3D" id="3.30.200.20">
    <property type="entry name" value="Phosphorylase Kinase, domain 1"/>
    <property type="match status" value="1"/>
</dbReference>
<keyword evidence="4" id="KW-0418">Kinase</keyword>
<feature type="region of interest" description="Disordered" evidence="6">
    <location>
        <begin position="973"/>
        <end position="998"/>
    </location>
</feature>
<organism evidence="8 9">
    <name type="scientific">Favolaschia claudopus</name>
    <dbReference type="NCBI Taxonomy" id="2862362"/>
    <lineage>
        <taxon>Eukaryota</taxon>
        <taxon>Fungi</taxon>
        <taxon>Dikarya</taxon>
        <taxon>Basidiomycota</taxon>
        <taxon>Agaricomycotina</taxon>
        <taxon>Agaricomycetes</taxon>
        <taxon>Agaricomycetidae</taxon>
        <taxon>Agaricales</taxon>
        <taxon>Marasmiineae</taxon>
        <taxon>Mycenaceae</taxon>
        <taxon>Favolaschia</taxon>
    </lineage>
</organism>
<dbReference type="InterPro" id="IPR011009">
    <property type="entry name" value="Kinase-like_dom_sf"/>
</dbReference>
<evidence type="ECO:0000256" key="6">
    <source>
        <dbReference type="SAM" id="MobiDB-lite"/>
    </source>
</evidence>
<keyword evidence="9" id="KW-1185">Reference proteome</keyword>
<dbReference type="InterPro" id="IPR011990">
    <property type="entry name" value="TPR-like_helical_dom_sf"/>
</dbReference>
<evidence type="ECO:0000256" key="3">
    <source>
        <dbReference type="ARBA" id="ARBA00022741"/>
    </source>
</evidence>
<dbReference type="InterPro" id="IPR000719">
    <property type="entry name" value="Prot_kinase_dom"/>
</dbReference>
<evidence type="ECO:0000313" key="8">
    <source>
        <dbReference type="EMBL" id="KAK7029771.1"/>
    </source>
</evidence>
<proteinExistence type="predicted"/>
<feature type="region of interest" description="Disordered" evidence="6">
    <location>
        <begin position="545"/>
        <end position="574"/>
    </location>
</feature>
<evidence type="ECO:0000313" key="9">
    <source>
        <dbReference type="Proteomes" id="UP001362999"/>
    </source>
</evidence>
<feature type="domain" description="Protein kinase" evidence="7">
    <location>
        <begin position="578"/>
        <end position="855"/>
    </location>
</feature>
<dbReference type="Proteomes" id="UP001362999">
    <property type="component" value="Unassembled WGS sequence"/>
</dbReference>
<evidence type="ECO:0000256" key="1">
    <source>
        <dbReference type="ARBA" id="ARBA00022527"/>
    </source>
</evidence>
<dbReference type="Gene3D" id="1.10.510.10">
    <property type="entry name" value="Transferase(Phosphotransferase) domain 1"/>
    <property type="match status" value="1"/>
</dbReference>
<dbReference type="PROSITE" id="PS00108">
    <property type="entry name" value="PROTEIN_KINASE_ST"/>
    <property type="match status" value="1"/>
</dbReference>
<evidence type="ECO:0000256" key="5">
    <source>
        <dbReference type="ARBA" id="ARBA00022840"/>
    </source>
</evidence>
<dbReference type="PANTHER" id="PTHR24351">
    <property type="entry name" value="RIBOSOMAL PROTEIN S6 KINASE"/>
    <property type="match status" value="1"/>
</dbReference>
<evidence type="ECO:0000259" key="7">
    <source>
        <dbReference type="PROSITE" id="PS50011"/>
    </source>
</evidence>
<dbReference type="InterPro" id="IPR008271">
    <property type="entry name" value="Ser/Thr_kinase_AS"/>
</dbReference>
<sequence length="1072" mass="120422">MPIVSPRLFPPYIRLTRPVRYATTQATNPVRADQKNQDVVAAFLRFIDLVKDEPKEDQPQWIRDRFQRIDLQIPSRAKIAENIVHSLFDRRLFAQAVAVYQHMLKDGLVPSPSTDALFLAMSLATSKAPGDTQLEALKTIVVYRSFTEIHFIELMDHLVAVNIPADTIADLARLFTSIKGADYHPSRSFVMKLVDIQTQAGNVVAAAETLTEYRLKDESFDVPAEPYARMIKSAPADDQAAVDWIMGIMREKDVPINILVFNAILARQNQSRDLRKAFEFYRVLLRLAQTTPLRPDAVTYKYLFRLLGHQYKTKYKPNESRRSEPPGPVTPPRQLFAEMMSLWFRTGYHPPASDSLSERQAQMDLDQGLLTIVFRTFLHVDDYAAALVVLRTILHLGLEINERIYSVVLRFMSRRVYYDVHWARRQFTQPYLAFELMGPFDTDKLDEDPREVHQWIMGQLLVHNCEEVEVQGSRSVPKATSRGRVPSVSEILQQEHGLSGDKIDEYPITQMLRRALQMQFAANGMPWGDDWRLRKVQAAREEMLPKKNEGIRVSTSNPALNKSTSDESGPSTPSLDDFEQLLTLGHGGTCIVYLVRKISTSRLYALKQVRKDKADVSQEQHILRTIAELDNAPKSLLTLEASWSDSKYYYLLTPWCAGKDLASLLLGERKLPSDRVKFYMSQLVLALETLHDLNIVHRDIKTANIFITGDGNLILGDFGLAKQFCPSLMHGNAEPTELSFDVDPNATGGSFLIPSVEDLTSTTNERCGTPNWMSPAQLAGSAYSFDADMWGLGMVLFRMLTGRLPSDDSGVAEVDVAFRASDCVDPIAQDLVRGLLNRDQNARLTIAEAKEHPYFRDVNWAAVSGHSERAPWTPPPPFVPVQPRKTPFTTGVPYRQGEDRLSEFVYARPGFFSPPLGPFKAFVLRVAGIFRSSRKVKANQSSHALAATISRSASSTASPVSCFPRPLKLVSHGRSASNARGTNDGVSRDRSKADGPGHPSFCTKLRGFFLGASSSTPAIESYPYLKSNFPSTRQSSGGGHVSPGSQILEFIRRRFRFRVRRGDRCALDLTMC</sequence>
<dbReference type="SUPFAM" id="SSF56112">
    <property type="entry name" value="Protein kinase-like (PK-like)"/>
    <property type="match status" value="1"/>
</dbReference>
<dbReference type="AlphaFoldDB" id="A0AAW0BS97"/>
<dbReference type="EMBL" id="JAWWNJ010000026">
    <property type="protein sequence ID" value="KAK7029771.1"/>
    <property type="molecule type" value="Genomic_DNA"/>
</dbReference>
<evidence type="ECO:0000256" key="2">
    <source>
        <dbReference type="ARBA" id="ARBA00022679"/>
    </source>
</evidence>
<dbReference type="SMART" id="SM00220">
    <property type="entry name" value="S_TKc"/>
    <property type="match status" value="1"/>
</dbReference>
<feature type="compositionally biased region" description="Polar residues" evidence="6">
    <location>
        <begin position="974"/>
        <end position="985"/>
    </location>
</feature>
<dbReference type="GO" id="GO:0004674">
    <property type="term" value="F:protein serine/threonine kinase activity"/>
    <property type="evidence" value="ECO:0007669"/>
    <property type="project" value="UniProtKB-KW"/>
</dbReference>
<dbReference type="Gene3D" id="1.25.40.10">
    <property type="entry name" value="Tetratricopeptide repeat domain"/>
    <property type="match status" value="1"/>
</dbReference>
<feature type="compositionally biased region" description="Polar residues" evidence="6">
    <location>
        <begin position="553"/>
        <end position="574"/>
    </location>
</feature>